<dbReference type="Proteomes" id="UP000321363">
    <property type="component" value="Unassembled WGS sequence"/>
</dbReference>
<feature type="transmembrane region" description="Helical" evidence="1">
    <location>
        <begin position="12"/>
        <end position="30"/>
    </location>
</feature>
<sequence>MVTLTTKRRDIQLFILLILCITGFSLFMSFRKKKPQFLLIPVLSLLLYFIVQIALVPASFIDTLKFIFSLS</sequence>
<keyword evidence="1" id="KW-0812">Transmembrane</keyword>
<reference evidence="2 3" key="1">
    <citation type="journal article" date="2005" name="Int. J. Syst. Evol. Microbiol.">
        <title>Bacillus litoralis sp. nov., isolated from a tidal flat of the Yellow Sea in Korea.</title>
        <authorList>
            <person name="Yoon J.H."/>
            <person name="Oh T.K."/>
        </authorList>
    </citation>
    <scope>NUCLEOTIDE SEQUENCE [LARGE SCALE GENOMIC DNA]</scope>
    <source>
        <strain evidence="2 3">SW-211</strain>
    </source>
</reference>
<protein>
    <submittedName>
        <fullName evidence="2">Uncharacterized protein</fullName>
    </submittedName>
</protein>
<dbReference type="AlphaFoldDB" id="A0A5C6VMG9"/>
<evidence type="ECO:0000313" key="3">
    <source>
        <dbReference type="Proteomes" id="UP000321363"/>
    </source>
</evidence>
<feature type="transmembrane region" description="Helical" evidence="1">
    <location>
        <begin position="37"/>
        <end position="61"/>
    </location>
</feature>
<keyword evidence="1" id="KW-1133">Transmembrane helix</keyword>
<dbReference type="EMBL" id="VOQF01000014">
    <property type="protein sequence ID" value="TXC85954.1"/>
    <property type="molecule type" value="Genomic_DNA"/>
</dbReference>
<gene>
    <name evidence="2" type="ORF">FS935_19050</name>
</gene>
<name>A0A5C6VMG9_9BACI</name>
<accession>A0A5C6VMG9</accession>
<organism evidence="2 3">
    <name type="scientific">Metabacillus litoralis</name>
    <dbReference type="NCBI Taxonomy" id="152268"/>
    <lineage>
        <taxon>Bacteria</taxon>
        <taxon>Bacillati</taxon>
        <taxon>Bacillota</taxon>
        <taxon>Bacilli</taxon>
        <taxon>Bacillales</taxon>
        <taxon>Bacillaceae</taxon>
        <taxon>Metabacillus</taxon>
    </lineage>
</organism>
<keyword evidence="3" id="KW-1185">Reference proteome</keyword>
<comment type="caution">
    <text evidence="2">The sequence shown here is derived from an EMBL/GenBank/DDBJ whole genome shotgun (WGS) entry which is preliminary data.</text>
</comment>
<proteinExistence type="predicted"/>
<keyword evidence="1" id="KW-0472">Membrane</keyword>
<evidence type="ECO:0000256" key="1">
    <source>
        <dbReference type="SAM" id="Phobius"/>
    </source>
</evidence>
<evidence type="ECO:0000313" key="2">
    <source>
        <dbReference type="EMBL" id="TXC85954.1"/>
    </source>
</evidence>